<evidence type="ECO:0000256" key="2">
    <source>
        <dbReference type="ARBA" id="ARBA00008610"/>
    </source>
</evidence>
<evidence type="ECO:0000256" key="3">
    <source>
        <dbReference type="ARBA" id="ARBA00022475"/>
    </source>
</evidence>
<evidence type="ECO:0000256" key="4">
    <source>
        <dbReference type="ARBA" id="ARBA00022729"/>
    </source>
</evidence>
<evidence type="ECO:0000259" key="9">
    <source>
        <dbReference type="Pfam" id="PF02608"/>
    </source>
</evidence>
<evidence type="ECO:0000313" key="10">
    <source>
        <dbReference type="EMBL" id="TFF66284.1"/>
    </source>
</evidence>
<evidence type="ECO:0000256" key="6">
    <source>
        <dbReference type="ARBA" id="ARBA00023288"/>
    </source>
</evidence>
<feature type="chain" id="PRO_5043195212" evidence="8">
    <location>
        <begin position="22"/>
        <end position="366"/>
    </location>
</feature>
<dbReference type="PANTHER" id="PTHR34296:SF2">
    <property type="entry name" value="ABC TRANSPORTER GUANOSINE-BINDING PROTEIN NUPN"/>
    <property type="match status" value="1"/>
</dbReference>
<dbReference type="EMBL" id="SCFR01000011">
    <property type="protein sequence ID" value="TFF66284.1"/>
    <property type="molecule type" value="Genomic_DNA"/>
</dbReference>
<evidence type="ECO:0000313" key="11">
    <source>
        <dbReference type="Proteomes" id="UP000297454"/>
    </source>
</evidence>
<dbReference type="Gene3D" id="3.40.50.2300">
    <property type="match status" value="2"/>
</dbReference>
<evidence type="ECO:0000256" key="7">
    <source>
        <dbReference type="SAM" id="MobiDB-lite"/>
    </source>
</evidence>
<dbReference type="Proteomes" id="UP000297454">
    <property type="component" value="Unassembled WGS sequence"/>
</dbReference>
<keyword evidence="5" id="KW-0472">Membrane</keyword>
<proteinExistence type="inferred from homology"/>
<dbReference type="RefSeq" id="WP_134711275.1">
    <property type="nucleotide sequence ID" value="NZ_CP119081.1"/>
</dbReference>
<dbReference type="CDD" id="cd06354">
    <property type="entry name" value="PBP1_PrnA-like"/>
    <property type="match status" value="1"/>
</dbReference>
<keyword evidence="11" id="KW-1185">Reference proteome</keyword>
<reference evidence="10 11" key="1">
    <citation type="submission" date="2019-01" db="EMBL/GenBank/DDBJ databases">
        <title>Draft Genome Sequences of Helcococcus ovis Strains Isolated from the Uterus and Vagina of Dairy Cows with Metritis.</title>
        <authorList>
            <person name="Cunha F."/>
            <person name="Jeon S.J."/>
            <person name="Kutzer P."/>
            <person name="Galvao K.N."/>
        </authorList>
    </citation>
    <scope>NUCLEOTIDE SEQUENCE [LARGE SCALE GENOMIC DNA]</scope>
    <source>
        <strain evidence="10 11">KG-37</strain>
    </source>
</reference>
<dbReference type="OrthoDB" id="9769871at2"/>
<keyword evidence="6" id="KW-0449">Lipoprotein</keyword>
<dbReference type="Pfam" id="PF02608">
    <property type="entry name" value="Bmp"/>
    <property type="match status" value="1"/>
</dbReference>
<protein>
    <submittedName>
        <fullName evidence="10">BMP family ABC transporter substrate-binding protein</fullName>
    </submittedName>
</protein>
<comment type="subcellular location">
    <subcellularLocation>
        <location evidence="1">Cell membrane</location>
        <topology evidence="1">Lipid-anchor</topology>
    </subcellularLocation>
</comment>
<sequence length="366" mass="40038">MKKLLSVLLAFVLVFSLVACGQKKQNETKKETKKEEKKVTTKIDPKKSDKDFKGKLAGMVTDTGGVDDESFNQSAWKGLQKLKKDTGAEVTYIQSDQDSDYLPNLNRLVDKNVDVAWGIGFLLANQVEMAAQQSPDKNFAIIDFAYEKTQPNLTGVVFKAQEPSYLVGYIAANTTKTNKVGFVGGKKGVIIDQFDYGFRAGVKDAAKELGKEIEVVVQYADSFSDEAKGKSIATKMFNGGADVVFHAAGGAGKGVIEAAKEVNKFAIGVDQDQSRLAPKNVLTSALKRVDVAIYDVTNKILSGEKIGGKTLVYSSKEAAVGIPDHTDKSLYPKELHEKAMQKQKEIMDGKIVPPFNEETWKKYKAN</sequence>
<dbReference type="SUPFAM" id="SSF53822">
    <property type="entry name" value="Periplasmic binding protein-like I"/>
    <property type="match status" value="1"/>
</dbReference>
<evidence type="ECO:0000256" key="5">
    <source>
        <dbReference type="ARBA" id="ARBA00023136"/>
    </source>
</evidence>
<keyword evidence="3" id="KW-1003">Cell membrane</keyword>
<comment type="similarity">
    <text evidence="2">Belongs to the BMP lipoprotein family.</text>
</comment>
<name>A0A4R9C479_9FIRM</name>
<keyword evidence="4 8" id="KW-0732">Signal</keyword>
<organism evidence="10 11">
    <name type="scientific">Helcococcus ovis</name>
    <dbReference type="NCBI Taxonomy" id="72026"/>
    <lineage>
        <taxon>Bacteria</taxon>
        <taxon>Bacillati</taxon>
        <taxon>Bacillota</taxon>
        <taxon>Tissierellia</taxon>
        <taxon>Tissierellales</taxon>
        <taxon>Peptoniphilaceae</taxon>
        <taxon>Helcococcus</taxon>
    </lineage>
</organism>
<dbReference type="InterPro" id="IPR028082">
    <property type="entry name" value="Peripla_BP_I"/>
</dbReference>
<feature type="signal peptide" evidence="8">
    <location>
        <begin position="1"/>
        <end position="21"/>
    </location>
</feature>
<comment type="caution">
    <text evidence="10">The sequence shown here is derived from an EMBL/GenBank/DDBJ whole genome shotgun (WGS) entry which is preliminary data.</text>
</comment>
<dbReference type="GO" id="GO:0005886">
    <property type="term" value="C:plasma membrane"/>
    <property type="evidence" value="ECO:0007669"/>
    <property type="project" value="UniProtKB-SubCell"/>
</dbReference>
<dbReference type="PROSITE" id="PS51257">
    <property type="entry name" value="PROKAR_LIPOPROTEIN"/>
    <property type="match status" value="1"/>
</dbReference>
<dbReference type="InterPro" id="IPR050957">
    <property type="entry name" value="BMP_lipoprotein"/>
</dbReference>
<dbReference type="InterPro" id="IPR003760">
    <property type="entry name" value="PnrA-like"/>
</dbReference>
<dbReference type="PANTHER" id="PTHR34296">
    <property type="entry name" value="TRANSCRIPTIONAL ACTIVATOR PROTEIN MED"/>
    <property type="match status" value="1"/>
</dbReference>
<dbReference type="GeneID" id="97030209"/>
<feature type="region of interest" description="Disordered" evidence="7">
    <location>
        <begin position="25"/>
        <end position="51"/>
    </location>
</feature>
<dbReference type="AlphaFoldDB" id="A0A4R9C479"/>
<evidence type="ECO:0000256" key="8">
    <source>
        <dbReference type="SAM" id="SignalP"/>
    </source>
</evidence>
<accession>A0A4R9C479</accession>
<evidence type="ECO:0000256" key="1">
    <source>
        <dbReference type="ARBA" id="ARBA00004193"/>
    </source>
</evidence>
<gene>
    <name evidence="10" type="ORF">EQF91_04115</name>
</gene>
<feature type="domain" description="ABC transporter substrate-binding protein PnrA-like" evidence="9">
    <location>
        <begin position="58"/>
        <end position="352"/>
    </location>
</feature>